<evidence type="ECO:0000256" key="1">
    <source>
        <dbReference type="SAM" id="Phobius"/>
    </source>
</evidence>
<evidence type="ECO:0000259" key="2">
    <source>
        <dbReference type="Pfam" id="PF20151"/>
    </source>
</evidence>
<name>A0A9P5ZUU0_PLEER</name>
<feature type="domain" description="DUF6533" evidence="2">
    <location>
        <begin position="44"/>
        <end position="89"/>
    </location>
</feature>
<keyword evidence="1" id="KW-0472">Membrane</keyword>
<accession>A0A9P5ZUU0</accession>
<dbReference type="Proteomes" id="UP000807025">
    <property type="component" value="Unassembled WGS sequence"/>
</dbReference>
<dbReference type="InterPro" id="IPR045340">
    <property type="entry name" value="DUF6533"/>
</dbReference>
<proteinExistence type="predicted"/>
<dbReference type="Pfam" id="PF20151">
    <property type="entry name" value="DUF6533"/>
    <property type="match status" value="1"/>
</dbReference>
<keyword evidence="1" id="KW-0812">Transmembrane</keyword>
<evidence type="ECO:0000313" key="4">
    <source>
        <dbReference type="Proteomes" id="UP000807025"/>
    </source>
</evidence>
<comment type="caution">
    <text evidence="3">The sequence shown here is derived from an EMBL/GenBank/DDBJ whole genome shotgun (WGS) entry which is preliminary data.</text>
</comment>
<gene>
    <name evidence="3" type="ORF">BDN71DRAFT_1450621</name>
</gene>
<dbReference type="OrthoDB" id="2958007at2759"/>
<keyword evidence="4" id="KW-1185">Reference proteome</keyword>
<dbReference type="EMBL" id="MU154590">
    <property type="protein sequence ID" value="KAF9493110.1"/>
    <property type="molecule type" value="Genomic_DNA"/>
</dbReference>
<feature type="transmembrane region" description="Helical" evidence="1">
    <location>
        <begin position="113"/>
        <end position="137"/>
    </location>
</feature>
<reference evidence="3" key="1">
    <citation type="submission" date="2020-11" db="EMBL/GenBank/DDBJ databases">
        <authorList>
            <consortium name="DOE Joint Genome Institute"/>
            <person name="Ahrendt S."/>
            <person name="Riley R."/>
            <person name="Andreopoulos W."/>
            <person name="Labutti K."/>
            <person name="Pangilinan J."/>
            <person name="Ruiz-Duenas F.J."/>
            <person name="Barrasa J.M."/>
            <person name="Sanchez-Garcia M."/>
            <person name="Camarero S."/>
            <person name="Miyauchi S."/>
            <person name="Serrano A."/>
            <person name="Linde D."/>
            <person name="Babiker R."/>
            <person name="Drula E."/>
            <person name="Ayuso-Fernandez I."/>
            <person name="Pacheco R."/>
            <person name="Padilla G."/>
            <person name="Ferreira P."/>
            <person name="Barriuso J."/>
            <person name="Kellner H."/>
            <person name="Castanera R."/>
            <person name="Alfaro M."/>
            <person name="Ramirez L."/>
            <person name="Pisabarro A.G."/>
            <person name="Kuo A."/>
            <person name="Tritt A."/>
            <person name="Lipzen A."/>
            <person name="He G."/>
            <person name="Yan M."/>
            <person name="Ng V."/>
            <person name="Cullen D."/>
            <person name="Martin F."/>
            <person name="Rosso M.-N."/>
            <person name="Henrissat B."/>
            <person name="Hibbett D."/>
            <person name="Martinez A.T."/>
            <person name="Grigoriev I.V."/>
        </authorList>
    </citation>
    <scope>NUCLEOTIDE SEQUENCE</scope>
    <source>
        <strain evidence="3">ATCC 90797</strain>
    </source>
</reference>
<dbReference type="AlphaFoldDB" id="A0A9P5ZUU0"/>
<sequence length="147" mass="17040">MTTSGRQRTIRYQSIGKNVGAGNRKPRHGKRCVVHWPRTFSAQCFDFASAAIVLYDYILTLELETRYMWLKQRWTLIRILFFVSCYTPFVDITFSLHIVLLPTDQGWTFMNKFSGWLFCLSIALVLSLTNIGTVAMLPKEFVNLFSV</sequence>
<keyword evidence="1" id="KW-1133">Transmembrane helix</keyword>
<evidence type="ECO:0000313" key="3">
    <source>
        <dbReference type="EMBL" id="KAF9493110.1"/>
    </source>
</evidence>
<protein>
    <recommendedName>
        <fullName evidence="2">DUF6533 domain-containing protein</fullName>
    </recommendedName>
</protein>
<feature type="transmembrane region" description="Helical" evidence="1">
    <location>
        <begin position="76"/>
        <end position="101"/>
    </location>
</feature>
<organism evidence="3 4">
    <name type="scientific">Pleurotus eryngii</name>
    <name type="common">Boletus of the steppes</name>
    <dbReference type="NCBI Taxonomy" id="5323"/>
    <lineage>
        <taxon>Eukaryota</taxon>
        <taxon>Fungi</taxon>
        <taxon>Dikarya</taxon>
        <taxon>Basidiomycota</taxon>
        <taxon>Agaricomycotina</taxon>
        <taxon>Agaricomycetes</taxon>
        <taxon>Agaricomycetidae</taxon>
        <taxon>Agaricales</taxon>
        <taxon>Pleurotineae</taxon>
        <taxon>Pleurotaceae</taxon>
        <taxon>Pleurotus</taxon>
    </lineage>
</organism>